<keyword evidence="1" id="KW-0812">Transmembrane</keyword>
<keyword evidence="1" id="KW-0472">Membrane</keyword>
<dbReference type="AlphaFoldDB" id="A0A9W9E083"/>
<name>A0A9W9E083_9AGAR</name>
<evidence type="ECO:0000313" key="2">
    <source>
        <dbReference type="EMBL" id="KAJ4493818.1"/>
    </source>
</evidence>
<sequence length="81" mass="9038">MNPLKIYEAHCLYPGSKGGVIQRGMVAVSLYHLQLFPLVHVISIRTRAQRSSYVVTCIQSVGMGCNFGGIGRVFWVLFVCY</sequence>
<gene>
    <name evidence="2" type="ORF">C8J55DRAFT_169033</name>
</gene>
<proteinExistence type="predicted"/>
<accession>A0A9W9E083</accession>
<evidence type="ECO:0000256" key="1">
    <source>
        <dbReference type="SAM" id="Phobius"/>
    </source>
</evidence>
<keyword evidence="1" id="KW-1133">Transmembrane helix</keyword>
<feature type="transmembrane region" description="Helical" evidence="1">
    <location>
        <begin position="20"/>
        <end position="41"/>
    </location>
</feature>
<reference evidence="2" key="1">
    <citation type="submission" date="2022-08" db="EMBL/GenBank/DDBJ databases">
        <authorList>
            <consortium name="DOE Joint Genome Institute"/>
            <person name="Min B."/>
            <person name="Riley R."/>
            <person name="Sierra-Patev S."/>
            <person name="Naranjo-Ortiz M."/>
            <person name="Looney B."/>
            <person name="Konkel Z."/>
            <person name="Slot J.C."/>
            <person name="Sakamoto Y."/>
            <person name="Steenwyk J.L."/>
            <person name="Rokas A."/>
            <person name="Carro J."/>
            <person name="Camarero S."/>
            <person name="Ferreira P."/>
            <person name="Molpeceres G."/>
            <person name="Ruiz-Duenas F.J."/>
            <person name="Serrano A."/>
            <person name="Henrissat B."/>
            <person name="Drula E."/>
            <person name="Hughes K.W."/>
            <person name="Mata J.L."/>
            <person name="Ishikawa N.K."/>
            <person name="Vargas-Isla R."/>
            <person name="Ushijima S."/>
            <person name="Smith C.A."/>
            <person name="Ahrendt S."/>
            <person name="Andreopoulos W."/>
            <person name="He G."/>
            <person name="Labutti K."/>
            <person name="Lipzen A."/>
            <person name="Ng V."/>
            <person name="Sandor L."/>
            <person name="Barry K."/>
            <person name="Martinez A.T."/>
            <person name="Xiao Y."/>
            <person name="Gibbons J.G."/>
            <person name="Terashima K."/>
            <person name="Hibbett D.S."/>
            <person name="Grigoriev I.V."/>
        </authorList>
    </citation>
    <scope>NUCLEOTIDE SEQUENCE</scope>
    <source>
        <strain evidence="2">Sp2 HRB7682 ss15</strain>
    </source>
</reference>
<reference evidence="2" key="2">
    <citation type="journal article" date="2023" name="Proc. Natl. Acad. Sci. U.S.A.">
        <title>A global phylogenomic analysis of the shiitake genus Lentinula.</title>
        <authorList>
            <person name="Sierra-Patev S."/>
            <person name="Min B."/>
            <person name="Naranjo-Ortiz M."/>
            <person name="Looney B."/>
            <person name="Konkel Z."/>
            <person name="Slot J.C."/>
            <person name="Sakamoto Y."/>
            <person name="Steenwyk J.L."/>
            <person name="Rokas A."/>
            <person name="Carro J."/>
            <person name="Camarero S."/>
            <person name="Ferreira P."/>
            <person name="Molpeceres G."/>
            <person name="Ruiz-Duenas F.J."/>
            <person name="Serrano A."/>
            <person name="Henrissat B."/>
            <person name="Drula E."/>
            <person name="Hughes K.W."/>
            <person name="Mata J.L."/>
            <person name="Ishikawa N.K."/>
            <person name="Vargas-Isla R."/>
            <person name="Ushijima S."/>
            <person name="Smith C.A."/>
            <person name="Donoghue J."/>
            <person name="Ahrendt S."/>
            <person name="Andreopoulos W."/>
            <person name="He G."/>
            <person name="LaButti K."/>
            <person name="Lipzen A."/>
            <person name="Ng V."/>
            <person name="Riley R."/>
            <person name="Sandor L."/>
            <person name="Barry K."/>
            <person name="Martinez A.T."/>
            <person name="Xiao Y."/>
            <person name="Gibbons J.G."/>
            <person name="Terashima K."/>
            <person name="Grigoriev I.V."/>
            <person name="Hibbett D."/>
        </authorList>
    </citation>
    <scope>NUCLEOTIDE SEQUENCE</scope>
    <source>
        <strain evidence="2">Sp2 HRB7682 ss15</strain>
    </source>
</reference>
<comment type="caution">
    <text evidence="2">The sequence shown here is derived from an EMBL/GenBank/DDBJ whole genome shotgun (WGS) entry which is preliminary data.</text>
</comment>
<feature type="transmembrane region" description="Helical" evidence="1">
    <location>
        <begin position="53"/>
        <end position="78"/>
    </location>
</feature>
<protein>
    <submittedName>
        <fullName evidence="2">Uncharacterized protein</fullName>
    </submittedName>
</protein>
<dbReference type="EMBL" id="JANVFS010000003">
    <property type="protein sequence ID" value="KAJ4493818.1"/>
    <property type="molecule type" value="Genomic_DNA"/>
</dbReference>
<organism evidence="2 3">
    <name type="scientific">Lentinula lateritia</name>
    <dbReference type="NCBI Taxonomy" id="40482"/>
    <lineage>
        <taxon>Eukaryota</taxon>
        <taxon>Fungi</taxon>
        <taxon>Dikarya</taxon>
        <taxon>Basidiomycota</taxon>
        <taxon>Agaricomycotina</taxon>
        <taxon>Agaricomycetes</taxon>
        <taxon>Agaricomycetidae</taxon>
        <taxon>Agaricales</taxon>
        <taxon>Marasmiineae</taxon>
        <taxon>Omphalotaceae</taxon>
        <taxon>Lentinula</taxon>
    </lineage>
</organism>
<dbReference type="Proteomes" id="UP001150238">
    <property type="component" value="Unassembled WGS sequence"/>
</dbReference>
<evidence type="ECO:0000313" key="3">
    <source>
        <dbReference type="Proteomes" id="UP001150238"/>
    </source>
</evidence>